<protein>
    <submittedName>
        <fullName evidence="1">Uncharacterized protein</fullName>
    </submittedName>
</protein>
<evidence type="ECO:0000313" key="1">
    <source>
        <dbReference type="EMBL" id="JAH08060.1"/>
    </source>
</evidence>
<name>A0A0E9PVD6_ANGAN</name>
<proteinExistence type="predicted"/>
<dbReference type="AlphaFoldDB" id="A0A0E9PVD6"/>
<reference evidence="1" key="1">
    <citation type="submission" date="2014-11" db="EMBL/GenBank/DDBJ databases">
        <authorList>
            <person name="Amaro Gonzalez C."/>
        </authorList>
    </citation>
    <scope>NUCLEOTIDE SEQUENCE</scope>
</reference>
<reference evidence="1" key="2">
    <citation type="journal article" date="2015" name="Fish Shellfish Immunol.">
        <title>Early steps in the European eel (Anguilla anguilla)-Vibrio vulnificus interaction in the gills: Role of the RtxA13 toxin.</title>
        <authorList>
            <person name="Callol A."/>
            <person name="Pajuelo D."/>
            <person name="Ebbesson L."/>
            <person name="Teles M."/>
            <person name="MacKenzie S."/>
            <person name="Amaro C."/>
        </authorList>
    </citation>
    <scope>NUCLEOTIDE SEQUENCE</scope>
</reference>
<organism evidence="1">
    <name type="scientific">Anguilla anguilla</name>
    <name type="common">European freshwater eel</name>
    <name type="synonym">Muraena anguilla</name>
    <dbReference type="NCBI Taxonomy" id="7936"/>
    <lineage>
        <taxon>Eukaryota</taxon>
        <taxon>Metazoa</taxon>
        <taxon>Chordata</taxon>
        <taxon>Craniata</taxon>
        <taxon>Vertebrata</taxon>
        <taxon>Euteleostomi</taxon>
        <taxon>Actinopterygii</taxon>
        <taxon>Neopterygii</taxon>
        <taxon>Teleostei</taxon>
        <taxon>Anguilliformes</taxon>
        <taxon>Anguillidae</taxon>
        <taxon>Anguilla</taxon>
    </lineage>
</organism>
<accession>A0A0E9PVD6</accession>
<dbReference type="EMBL" id="GBXM01100517">
    <property type="protein sequence ID" value="JAH08060.1"/>
    <property type="molecule type" value="Transcribed_RNA"/>
</dbReference>
<sequence>MELDRCPLPWTPSPPLLSSQKYRIN</sequence>